<protein>
    <submittedName>
        <fullName evidence="5">Aldehyde dehydrogenase family protein</fullName>
    </submittedName>
</protein>
<dbReference type="GO" id="GO:0016620">
    <property type="term" value="F:oxidoreductase activity, acting on the aldehyde or oxo group of donors, NAD or NADP as acceptor"/>
    <property type="evidence" value="ECO:0007669"/>
    <property type="project" value="InterPro"/>
</dbReference>
<evidence type="ECO:0000313" key="6">
    <source>
        <dbReference type="Proteomes" id="UP000269573"/>
    </source>
</evidence>
<comment type="caution">
    <text evidence="5">The sequence shown here is derived from an EMBL/GenBank/DDBJ whole genome shotgun (WGS) entry which is preliminary data.</text>
</comment>
<comment type="similarity">
    <text evidence="3">Belongs to the aldehyde dehydrogenase family.</text>
</comment>
<evidence type="ECO:0000256" key="1">
    <source>
        <dbReference type="ARBA" id="ARBA00023002"/>
    </source>
</evidence>
<keyword evidence="1 3" id="KW-0560">Oxidoreductase</keyword>
<evidence type="ECO:0000313" key="5">
    <source>
        <dbReference type="EMBL" id="RNB80539.1"/>
    </source>
</evidence>
<organism evidence="5 6">
    <name type="scientific">Brevibacillus nitrificans</name>
    <dbReference type="NCBI Taxonomy" id="651560"/>
    <lineage>
        <taxon>Bacteria</taxon>
        <taxon>Bacillati</taxon>
        <taxon>Bacillota</taxon>
        <taxon>Bacilli</taxon>
        <taxon>Bacillales</taxon>
        <taxon>Paenibacillaceae</taxon>
        <taxon>Brevibacillus</taxon>
    </lineage>
</organism>
<dbReference type="Pfam" id="PF00171">
    <property type="entry name" value="Aldedh"/>
    <property type="match status" value="1"/>
</dbReference>
<dbReference type="InterPro" id="IPR016161">
    <property type="entry name" value="Ald_DH/histidinol_DH"/>
</dbReference>
<dbReference type="InterPro" id="IPR016163">
    <property type="entry name" value="Ald_DH_C"/>
</dbReference>
<dbReference type="InterPro" id="IPR015590">
    <property type="entry name" value="Aldehyde_DH_dom"/>
</dbReference>
<evidence type="ECO:0000259" key="4">
    <source>
        <dbReference type="Pfam" id="PF00171"/>
    </source>
</evidence>
<reference evidence="5 6" key="1">
    <citation type="submission" date="2018-10" db="EMBL/GenBank/DDBJ databases">
        <title>Phylogenomics of Brevibacillus.</title>
        <authorList>
            <person name="Dunlap C."/>
        </authorList>
    </citation>
    <scope>NUCLEOTIDE SEQUENCE [LARGE SCALE GENOMIC DNA]</scope>
    <source>
        <strain evidence="5 6">JCM 15774</strain>
    </source>
</reference>
<dbReference type="InterPro" id="IPR029510">
    <property type="entry name" value="Ald_DH_CS_GLU"/>
</dbReference>
<dbReference type="AlphaFoldDB" id="A0A3M8CYN3"/>
<gene>
    <name evidence="5" type="ORF">EDM59_24745</name>
</gene>
<dbReference type="Gene3D" id="3.40.605.10">
    <property type="entry name" value="Aldehyde Dehydrogenase, Chain A, domain 1"/>
    <property type="match status" value="1"/>
</dbReference>
<dbReference type="Proteomes" id="UP000269573">
    <property type="component" value="Unassembled WGS sequence"/>
</dbReference>
<evidence type="ECO:0000256" key="2">
    <source>
        <dbReference type="PROSITE-ProRule" id="PRU10007"/>
    </source>
</evidence>
<feature type="domain" description="Aldehyde dehydrogenase" evidence="4">
    <location>
        <begin position="19"/>
        <end position="473"/>
    </location>
</feature>
<dbReference type="RefSeq" id="WP_122926050.1">
    <property type="nucleotide sequence ID" value="NZ_RHHU01000017.1"/>
</dbReference>
<dbReference type="InterPro" id="IPR016160">
    <property type="entry name" value="Ald_DH_CS_CYS"/>
</dbReference>
<accession>A0A3M8CYN3</accession>
<dbReference type="EMBL" id="RHHU01000017">
    <property type="protein sequence ID" value="RNB80539.1"/>
    <property type="molecule type" value="Genomic_DNA"/>
</dbReference>
<proteinExistence type="inferred from homology"/>
<dbReference type="PANTHER" id="PTHR11699">
    <property type="entry name" value="ALDEHYDE DEHYDROGENASE-RELATED"/>
    <property type="match status" value="1"/>
</dbReference>
<keyword evidence="6" id="KW-1185">Reference proteome</keyword>
<sequence>MSTYRVELFINQEDVATDKYAEVRDPGKLTEVVGTVAQGNAELVDKAVRAAHQAYLSWRNVSLQERAALLLKAADLLEKEAPVLAPLLTRESGMILSNYRMEIPAAAEAIRTTVELAEAFFEPEQMRDAQTFVSVEKRPLGVIAALTPWNVPMTITMNKLAPILVTGNTIVIKPSPFSCLAVTIALKKMAALFPPGVINIVHGEADVGVALTTHPLVRKITLTGGGKTATAVMKSAAESLKRVHFELGGNDPAILLDDVNLEKVIPQIAQGSFVRSGQVCVATKRVYIPKKLYQDASDLFVKTVDAFKIGHGLNEQATFGPVNNRGQYQFVKDLIARAKESKATVLELGTKLEPENWENGYYLHPTVVLHADPQQEVVVTEQFGPIIPLVAYDTEEEVIQLANDTEYGLGSSVWTSDEERGLRVARQVEAGMTGINGRVHSSLGQKYVPFGGIKQSGMGWEKASAGLMEFVNFHGITLHSR</sequence>
<dbReference type="PROSITE" id="PS00687">
    <property type="entry name" value="ALDEHYDE_DEHYDR_GLU"/>
    <property type="match status" value="1"/>
</dbReference>
<evidence type="ECO:0000256" key="3">
    <source>
        <dbReference type="RuleBase" id="RU003345"/>
    </source>
</evidence>
<name>A0A3M8CYN3_9BACL</name>
<dbReference type="Gene3D" id="3.40.309.10">
    <property type="entry name" value="Aldehyde Dehydrogenase, Chain A, domain 2"/>
    <property type="match status" value="1"/>
</dbReference>
<dbReference type="InterPro" id="IPR016162">
    <property type="entry name" value="Ald_DH_N"/>
</dbReference>
<dbReference type="SUPFAM" id="SSF53720">
    <property type="entry name" value="ALDH-like"/>
    <property type="match status" value="1"/>
</dbReference>
<feature type="active site" evidence="2">
    <location>
        <position position="246"/>
    </location>
</feature>
<dbReference type="PROSITE" id="PS00070">
    <property type="entry name" value="ALDEHYDE_DEHYDR_CYS"/>
    <property type="match status" value="1"/>
</dbReference>